<protein>
    <recommendedName>
        <fullName evidence="2">UPF0178 protein EDC18_102300</fullName>
    </recommendedName>
</protein>
<sequence>MKILVDADACPVKDIIINIAKKYNLEVIMFFDTSHIYKNDYCKVVTVDKGRDSADFALIGSIKSGDLVISQDYGVASISLSKKAIVLNQDGFIYTDDNIDLLLFQRHLSKTNRRHGNRPKGPKKRTSAQDDSFRISLIKVIEANL</sequence>
<dbReference type="NCBIfam" id="NF001095">
    <property type="entry name" value="PRK00124.1"/>
    <property type="match status" value="1"/>
</dbReference>
<name>A0A4R3MMS8_9FIRM</name>
<evidence type="ECO:0000313" key="3">
    <source>
        <dbReference type="EMBL" id="TCT16283.1"/>
    </source>
</evidence>
<dbReference type="OrthoDB" id="9798918at2"/>
<dbReference type="Proteomes" id="UP000294902">
    <property type="component" value="Unassembled WGS sequence"/>
</dbReference>
<organism evidence="3 4">
    <name type="scientific">Natranaerovirga pectinivora</name>
    <dbReference type="NCBI Taxonomy" id="682400"/>
    <lineage>
        <taxon>Bacteria</taxon>
        <taxon>Bacillati</taxon>
        <taxon>Bacillota</taxon>
        <taxon>Clostridia</taxon>
        <taxon>Lachnospirales</taxon>
        <taxon>Natranaerovirgaceae</taxon>
        <taxon>Natranaerovirga</taxon>
    </lineage>
</organism>
<evidence type="ECO:0000256" key="1">
    <source>
        <dbReference type="ARBA" id="ARBA00008522"/>
    </source>
</evidence>
<evidence type="ECO:0000313" key="4">
    <source>
        <dbReference type="Proteomes" id="UP000294902"/>
    </source>
</evidence>
<accession>A0A4R3MMS8</accession>
<keyword evidence="4" id="KW-1185">Reference proteome</keyword>
<dbReference type="Pfam" id="PF02639">
    <property type="entry name" value="DUF188"/>
    <property type="match status" value="1"/>
</dbReference>
<dbReference type="RefSeq" id="WP_132250561.1">
    <property type="nucleotide sequence ID" value="NZ_SMAL01000002.1"/>
</dbReference>
<dbReference type="HAMAP" id="MF_00489">
    <property type="entry name" value="UPF0178"/>
    <property type="match status" value="1"/>
</dbReference>
<comment type="similarity">
    <text evidence="1 2">Belongs to the UPF0178 family.</text>
</comment>
<dbReference type="PANTHER" id="PTHR35146">
    <property type="entry name" value="UPF0178 PROTEIN YAII"/>
    <property type="match status" value="1"/>
</dbReference>
<reference evidence="3 4" key="1">
    <citation type="submission" date="2019-03" db="EMBL/GenBank/DDBJ databases">
        <title>Genomic Encyclopedia of Type Strains, Phase IV (KMG-IV): sequencing the most valuable type-strain genomes for metagenomic binning, comparative biology and taxonomic classification.</title>
        <authorList>
            <person name="Goeker M."/>
        </authorList>
    </citation>
    <scope>NUCLEOTIDE SEQUENCE [LARGE SCALE GENOMIC DNA]</scope>
    <source>
        <strain evidence="3 4">DSM 24629</strain>
    </source>
</reference>
<dbReference type="EMBL" id="SMAL01000002">
    <property type="protein sequence ID" value="TCT16283.1"/>
    <property type="molecule type" value="Genomic_DNA"/>
</dbReference>
<gene>
    <name evidence="3" type="ORF">EDC18_102300</name>
</gene>
<dbReference type="PANTHER" id="PTHR35146:SF1">
    <property type="entry name" value="UPF0178 PROTEIN YAII"/>
    <property type="match status" value="1"/>
</dbReference>
<proteinExistence type="inferred from homology"/>
<comment type="caution">
    <text evidence="3">The sequence shown here is derived from an EMBL/GenBank/DDBJ whole genome shotgun (WGS) entry which is preliminary data.</text>
</comment>
<dbReference type="InterPro" id="IPR003791">
    <property type="entry name" value="UPF0178"/>
</dbReference>
<dbReference type="AlphaFoldDB" id="A0A4R3MMS8"/>
<evidence type="ECO:0000256" key="2">
    <source>
        <dbReference type="HAMAP-Rule" id="MF_00489"/>
    </source>
</evidence>